<proteinExistence type="predicted"/>
<keyword evidence="1" id="KW-0732">Signal</keyword>
<dbReference type="EMBL" id="VCKZ01000077">
    <property type="protein sequence ID" value="TMR39928.1"/>
    <property type="molecule type" value="Genomic_DNA"/>
</dbReference>
<organism evidence="2 3">
    <name type="scientific">Actinomadura geliboluensis</name>
    <dbReference type="NCBI Taxonomy" id="882440"/>
    <lineage>
        <taxon>Bacteria</taxon>
        <taxon>Bacillati</taxon>
        <taxon>Actinomycetota</taxon>
        <taxon>Actinomycetes</taxon>
        <taxon>Streptosporangiales</taxon>
        <taxon>Thermomonosporaceae</taxon>
        <taxon>Actinomadura</taxon>
    </lineage>
</organism>
<dbReference type="AlphaFoldDB" id="A0A5S4H3U6"/>
<gene>
    <name evidence="2" type="ORF">ETD96_13345</name>
</gene>
<accession>A0A5S4H3U6</accession>
<evidence type="ECO:0000256" key="1">
    <source>
        <dbReference type="SAM" id="SignalP"/>
    </source>
</evidence>
<reference evidence="2 3" key="1">
    <citation type="submission" date="2019-05" db="EMBL/GenBank/DDBJ databases">
        <title>Draft genome sequence of Actinomadura geliboluensis A8036.</title>
        <authorList>
            <person name="Saricaoglu S."/>
            <person name="Isik K."/>
        </authorList>
    </citation>
    <scope>NUCLEOTIDE SEQUENCE [LARGE SCALE GENOMIC DNA]</scope>
    <source>
        <strain evidence="2 3">A8036</strain>
    </source>
</reference>
<dbReference type="RefSeq" id="WP_138636648.1">
    <property type="nucleotide sequence ID" value="NZ_VCKZ01000077.1"/>
</dbReference>
<evidence type="ECO:0008006" key="4">
    <source>
        <dbReference type="Google" id="ProtNLM"/>
    </source>
</evidence>
<keyword evidence="3" id="KW-1185">Reference proteome</keyword>
<feature type="signal peptide" evidence="1">
    <location>
        <begin position="1"/>
        <end position="19"/>
    </location>
</feature>
<evidence type="ECO:0000313" key="3">
    <source>
        <dbReference type="Proteomes" id="UP000305238"/>
    </source>
</evidence>
<evidence type="ECO:0000313" key="2">
    <source>
        <dbReference type="EMBL" id="TMR39928.1"/>
    </source>
</evidence>
<feature type="chain" id="PRO_5038534444" description="GerMN domain-containing protein" evidence="1">
    <location>
        <begin position="20"/>
        <end position="187"/>
    </location>
</feature>
<dbReference type="PROSITE" id="PS51257">
    <property type="entry name" value="PROKAR_LIPOPROTEIN"/>
    <property type="match status" value="1"/>
</dbReference>
<sequence>MSGRTALTLLNLTLLAALAMLCGCGVQPTGTTRVGPLPTAQGPVVNNTIYVIGDGKLVPVARPGLPGAPLMPLWQLGHGVTDGERKAGLSSTLPGIGMVADLSDPALRGTDARGVRPDTGGTGGSGTVTVALQTTIRPRDWPRLWQAQIACTAQAIPGIEQAELNIFDGRPGRVVRCADFRDLRPES</sequence>
<comment type="caution">
    <text evidence="2">The sequence shown here is derived from an EMBL/GenBank/DDBJ whole genome shotgun (WGS) entry which is preliminary data.</text>
</comment>
<dbReference type="OrthoDB" id="3474228at2"/>
<dbReference type="Proteomes" id="UP000305238">
    <property type="component" value="Unassembled WGS sequence"/>
</dbReference>
<name>A0A5S4H3U6_9ACTN</name>
<protein>
    <recommendedName>
        <fullName evidence="4">GerMN domain-containing protein</fullName>
    </recommendedName>
</protein>